<feature type="chain" id="PRO_5040463419" evidence="5">
    <location>
        <begin position="18"/>
        <end position="167"/>
    </location>
</feature>
<dbReference type="GO" id="GO:0046872">
    <property type="term" value="F:metal ion binding"/>
    <property type="evidence" value="ECO:0007669"/>
    <property type="project" value="UniProtKB-KW"/>
</dbReference>
<sequence length="167" mass="19564">MFLFLFLAAIFVPKWFNYYACLNEYFSIKMSTKKCVGKETFQRINYLYQLCNKLTTENRAAHIASNHYSNLAVNISKKAVQRLDIDIKRTLCKGCRSILIPGVTCKIRIKKKKVLKHCMKCSRVKVFDTRNKNYVPWSHREESLVELLDYADEESESKKNKMDTSGK</sequence>
<keyword evidence="7" id="KW-1185">Reference proteome</keyword>
<accession>A0A9N9MNU0</accession>
<protein>
    <submittedName>
        <fullName evidence="6">Uncharacterized protein</fullName>
    </submittedName>
</protein>
<evidence type="ECO:0000256" key="1">
    <source>
        <dbReference type="ARBA" id="ARBA00022694"/>
    </source>
</evidence>
<name>A0A9N9MNU0_9CUCU</name>
<dbReference type="EMBL" id="OU892279">
    <property type="protein sequence ID" value="CAG9766049.1"/>
    <property type="molecule type" value="Genomic_DNA"/>
</dbReference>
<dbReference type="Proteomes" id="UP001152799">
    <property type="component" value="Chromosome 3"/>
</dbReference>
<dbReference type="GO" id="GO:0005655">
    <property type="term" value="C:nucleolar ribonuclease P complex"/>
    <property type="evidence" value="ECO:0007669"/>
    <property type="project" value="TreeGrafter"/>
</dbReference>
<organism evidence="6 7">
    <name type="scientific">Ceutorhynchus assimilis</name>
    <name type="common">cabbage seed weevil</name>
    <dbReference type="NCBI Taxonomy" id="467358"/>
    <lineage>
        <taxon>Eukaryota</taxon>
        <taxon>Metazoa</taxon>
        <taxon>Ecdysozoa</taxon>
        <taxon>Arthropoda</taxon>
        <taxon>Hexapoda</taxon>
        <taxon>Insecta</taxon>
        <taxon>Pterygota</taxon>
        <taxon>Neoptera</taxon>
        <taxon>Endopterygota</taxon>
        <taxon>Coleoptera</taxon>
        <taxon>Polyphaga</taxon>
        <taxon>Cucujiformia</taxon>
        <taxon>Curculionidae</taxon>
        <taxon>Ceutorhynchinae</taxon>
        <taxon>Ceutorhynchus</taxon>
    </lineage>
</organism>
<keyword evidence="1" id="KW-0819">tRNA processing</keyword>
<dbReference type="PANTHER" id="PTHR14742:SF0">
    <property type="entry name" value="RIBONUCLEASE P PROTEIN SUBUNIT P21"/>
    <property type="match status" value="1"/>
</dbReference>
<keyword evidence="5" id="KW-0732">Signal</keyword>
<dbReference type="GO" id="GO:0008033">
    <property type="term" value="P:tRNA processing"/>
    <property type="evidence" value="ECO:0007669"/>
    <property type="project" value="UniProtKB-KW"/>
</dbReference>
<dbReference type="AlphaFoldDB" id="A0A9N9MNU0"/>
<reference evidence="6" key="1">
    <citation type="submission" date="2022-01" db="EMBL/GenBank/DDBJ databases">
        <authorList>
            <person name="King R."/>
        </authorList>
    </citation>
    <scope>NUCLEOTIDE SEQUENCE</scope>
</reference>
<evidence type="ECO:0000313" key="6">
    <source>
        <dbReference type="EMBL" id="CAG9766049.1"/>
    </source>
</evidence>
<keyword evidence="2" id="KW-0479">Metal-binding</keyword>
<proteinExistence type="inferred from homology"/>
<dbReference type="InterPro" id="IPR007175">
    <property type="entry name" value="Rpr2/Snm1/Rpp21"/>
</dbReference>
<comment type="similarity">
    <text evidence="4">Belongs to the eukaryotic/archaeal RNase P protein component 4 family.</text>
</comment>
<evidence type="ECO:0000256" key="3">
    <source>
        <dbReference type="ARBA" id="ARBA00022833"/>
    </source>
</evidence>
<evidence type="ECO:0000256" key="4">
    <source>
        <dbReference type="ARBA" id="ARBA00038402"/>
    </source>
</evidence>
<gene>
    <name evidence="6" type="ORF">CEUTPL_LOCUS6641</name>
</gene>
<evidence type="ECO:0000256" key="2">
    <source>
        <dbReference type="ARBA" id="ARBA00022723"/>
    </source>
</evidence>
<evidence type="ECO:0000256" key="5">
    <source>
        <dbReference type="SAM" id="SignalP"/>
    </source>
</evidence>
<dbReference type="OrthoDB" id="128536at2759"/>
<feature type="signal peptide" evidence="5">
    <location>
        <begin position="1"/>
        <end position="17"/>
    </location>
</feature>
<dbReference type="Pfam" id="PF04032">
    <property type="entry name" value="Rpr2"/>
    <property type="match status" value="1"/>
</dbReference>
<keyword evidence="3" id="KW-0862">Zinc</keyword>
<dbReference type="PANTHER" id="PTHR14742">
    <property type="entry name" value="RIBONUCLEASE P SUBUNIT P21"/>
    <property type="match status" value="1"/>
</dbReference>
<dbReference type="Gene3D" id="6.20.50.20">
    <property type="match status" value="1"/>
</dbReference>
<evidence type="ECO:0000313" key="7">
    <source>
        <dbReference type="Proteomes" id="UP001152799"/>
    </source>
</evidence>